<feature type="region of interest" description="Disordered" evidence="2">
    <location>
        <begin position="215"/>
        <end position="240"/>
    </location>
</feature>
<dbReference type="EMBL" id="CAJNYV010003352">
    <property type="protein sequence ID" value="CAF3561735.1"/>
    <property type="molecule type" value="Genomic_DNA"/>
</dbReference>
<name>A0A818L1N9_9BILA</name>
<feature type="compositionally biased region" description="Acidic residues" evidence="2">
    <location>
        <begin position="485"/>
        <end position="525"/>
    </location>
</feature>
<organism evidence="3 5">
    <name type="scientific">Rotaria socialis</name>
    <dbReference type="NCBI Taxonomy" id="392032"/>
    <lineage>
        <taxon>Eukaryota</taxon>
        <taxon>Metazoa</taxon>
        <taxon>Spiralia</taxon>
        <taxon>Gnathifera</taxon>
        <taxon>Rotifera</taxon>
        <taxon>Eurotatoria</taxon>
        <taxon>Bdelloidea</taxon>
        <taxon>Philodinida</taxon>
        <taxon>Philodinidae</taxon>
        <taxon>Rotaria</taxon>
    </lineage>
</organism>
<feature type="region of interest" description="Disordered" evidence="2">
    <location>
        <begin position="472"/>
        <end position="551"/>
    </location>
</feature>
<evidence type="ECO:0000313" key="5">
    <source>
        <dbReference type="Proteomes" id="UP000663865"/>
    </source>
</evidence>
<evidence type="ECO:0000256" key="2">
    <source>
        <dbReference type="SAM" id="MobiDB-lite"/>
    </source>
</evidence>
<sequence length="551" mass="62030">MPKRKQNKSNGCKKLEVSNSSTTNVEVHINTNDVTSAPVQSNDEDFLDNIAVTMNKRRKHLNSFYNDSGSVPGLFDSVYSISDNGGDSEVLAYGLNKTISSNKTHRLQVGQSNSTVAIDFSSTTPIITKAQTMSRDIGLVSSFTNNMELHRGVNKSLSTRGNYQSDLDSVDAVSNLLVDNQHDRSSSTRLSLPRRSFDPYEKKESIMMNRATGGVVKPTMNHQSSSPKDKLSSETDVNKKKTPYISKSSITFDSPIIDANHIRGNFSQNTNSFAITRSIIRLPDTNSQTRENRPLTSTTVKLRTTDILNSVEYRELEKINRDLSTKVQNLKSALQNMGREQKKMKTTHMLKPRPAFWNELNVFMNSYSELFTGDGRTIATIGTALCLNEVMIQQVQQDVDRPDKVAMNIWRTLCPTQADRLYVGSIKNVPGITLQNIYTFARLCFPKMNLNYKKMKSDIGTNIRQSFFNYKREKQASTDSSQQQENDDNDGNDDADNDGNDDTDNDGNDDADNDGNDDVDNDIIEYQEMPIYSQSFLQKDNFIDDIDDDEE</sequence>
<evidence type="ECO:0000313" key="3">
    <source>
        <dbReference type="EMBL" id="CAF3561735.1"/>
    </source>
</evidence>
<gene>
    <name evidence="3" type="ORF">KIK155_LOCUS18978</name>
    <name evidence="4" type="ORF">TOA249_LOCUS28158</name>
</gene>
<proteinExistence type="predicted"/>
<keyword evidence="1" id="KW-0175">Coiled coil</keyword>
<dbReference type="Proteomes" id="UP000663838">
    <property type="component" value="Unassembled WGS sequence"/>
</dbReference>
<evidence type="ECO:0000313" key="4">
    <source>
        <dbReference type="EMBL" id="CAF4866769.1"/>
    </source>
</evidence>
<dbReference type="AlphaFoldDB" id="A0A818L1N9"/>
<evidence type="ECO:0000256" key="1">
    <source>
        <dbReference type="SAM" id="Coils"/>
    </source>
</evidence>
<dbReference type="EMBL" id="CAJOBS010003815">
    <property type="protein sequence ID" value="CAF4866769.1"/>
    <property type="molecule type" value="Genomic_DNA"/>
</dbReference>
<feature type="compositionally biased region" description="Basic and acidic residues" evidence="2">
    <location>
        <begin position="227"/>
        <end position="239"/>
    </location>
</feature>
<protein>
    <submittedName>
        <fullName evidence="3">Uncharacterized protein</fullName>
    </submittedName>
</protein>
<reference evidence="3" key="1">
    <citation type="submission" date="2021-02" db="EMBL/GenBank/DDBJ databases">
        <authorList>
            <person name="Nowell W R."/>
        </authorList>
    </citation>
    <scope>NUCLEOTIDE SEQUENCE</scope>
</reference>
<feature type="coiled-coil region" evidence="1">
    <location>
        <begin position="313"/>
        <end position="340"/>
    </location>
</feature>
<accession>A0A818L1N9</accession>
<dbReference type="Proteomes" id="UP000663865">
    <property type="component" value="Unassembled WGS sequence"/>
</dbReference>
<comment type="caution">
    <text evidence="3">The sequence shown here is derived from an EMBL/GenBank/DDBJ whole genome shotgun (WGS) entry which is preliminary data.</text>
</comment>
<feature type="region of interest" description="Disordered" evidence="2">
    <location>
        <begin position="1"/>
        <end position="23"/>
    </location>
</feature>